<evidence type="ECO:0000256" key="1">
    <source>
        <dbReference type="ARBA" id="ARBA00022729"/>
    </source>
</evidence>
<evidence type="ECO:0000256" key="2">
    <source>
        <dbReference type="SAM" id="MobiDB-lite"/>
    </source>
</evidence>
<dbReference type="InterPro" id="IPR029050">
    <property type="entry name" value="Immunoprotect_excell_Ig-like"/>
</dbReference>
<gene>
    <name evidence="3" type="ORF">FEK35_29320</name>
</gene>
<dbReference type="EMBL" id="VBUU01000048">
    <property type="protein sequence ID" value="TLF93677.1"/>
    <property type="molecule type" value="Genomic_DNA"/>
</dbReference>
<keyword evidence="1" id="KW-0732">Signal</keyword>
<reference evidence="3 4" key="1">
    <citation type="submission" date="2019-05" db="EMBL/GenBank/DDBJ databases">
        <title>Genomes sequences of two Nocardia cyriacigeorgica environmental isolates, type strains Nocardia asteroides ATCC 19247 and Nocardia cyriacigeorgica DSM 44484.</title>
        <authorList>
            <person name="Vautrin F."/>
            <person name="Bergeron E."/>
            <person name="Dubost A."/>
            <person name="Abrouk D."/>
            <person name="Rodriguez Nava V."/>
            <person name="Pujic P."/>
        </authorList>
    </citation>
    <scope>NUCLEOTIDE SEQUENCE [LARGE SCALE GENOMIC DNA]</scope>
    <source>
        <strain evidence="3 4">EML 1456</strain>
    </source>
</reference>
<proteinExistence type="predicted"/>
<protein>
    <recommendedName>
        <fullName evidence="5">DUF4352 domain-containing protein</fullName>
    </recommendedName>
</protein>
<accession>A0A5R8P5F3</accession>
<evidence type="ECO:0008006" key="5">
    <source>
        <dbReference type="Google" id="ProtNLM"/>
    </source>
</evidence>
<feature type="region of interest" description="Disordered" evidence="2">
    <location>
        <begin position="32"/>
        <end position="53"/>
    </location>
</feature>
<sequence length="179" mass="19218">MNPRKLTIAIAIAIAIAAAGIGAGLLGCSDETTSKPADPGSWVTSQQQDAEEATVPDITTVTMGETVEVENDKGRAKITLSNYGPRVSEIWDESQAALVSIEVLEGVYSYNALYFEAETVDHFRLTDEIQDDPELQSGDLRAGQKLQGWIGYQPAPGQVIQSIHLTDALGDTVAIWTVQ</sequence>
<organism evidence="3 4">
    <name type="scientific">Nocardia cyriacigeorgica</name>
    <dbReference type="NCBI Taxonomy" id="135487"/>
    <lineage>
        <taxon>Bacteria</taxon>
        <taxon>Bacillati</taxon>
        <taxon>Actinomycetota</taxon>
        <taxon>Actinomycetes</taxon>
        <taxon>Mycobacteriales</taxon>
        <taxon>Nocardiaceae</taxon>
        <taxon>Nocardia</taxon>
    </lineage>
</organism>
<comment type="caution">
    <text evidence="3">The sequence shown here is derived from an EMBL/GenBank/DDBJ whole genome shotgun (WGS) entry which is preliminary data.</text>
</comment>
<evidence type="ECO:0000313" key="4">
    <source>
        <dbReference type="Proteomes" id="UP000308349"/>
    </source>
</evidence>
<dbReference type="RefSeq" id="WP_138458950.1">
    <property type="nucleotide sequence ID" value="NZ_VBUU01000048.1"/>
</dbReference>
<dbReference type="AlphaFoldDB" id="A0A5R8P5F3"/>
<evidence type="ECO:0000313" key="3">
    <source>
        <dbReference type="EMBL" id="TLF93677.1"/>
    </source>
</evidence>
<dbReference type="Gene3D" id="2.60.40.1240">
    <property type="match status" value="1"/>
</dbReference>
<name>A0A5R8P5F3_9NOCA</name>
<dbReference type="PROSITE" id="PS51257">
    <property type="entry name" value="PROKAR_LIPOPROTEIN"/>
    <property type="match status" value="1"/>
</dbReference>
<dbReference type="Proteomes" id="UP000308349">
    <property type="component" value="Unassembled WGS sequence"/>
</dbReference>